<dbReference type="RefSeq" id="WP_182457142.1">
    <property type="nucleotide sequence ID" value="NZ_CP059732.1"/>
</dbReference>
<organism evidence="3 4">
    <name type="scientific">Spirosoma foliorum</name>
    <dbReference type="NCBI Taxonomy" id="2710596"/>
    <lineage>
        <taxon>Bacteria</taxon>
        <taxon>Pseudomonadati</taxon>
        <taxon>Bacteroidota</taxon>
        <taxon>Cytophagia</taxon>
        <taxon>Cytophagales</taxon>
        <taxon>Cytophagaceae</taxon>
        <taxon>Spirosoma</taxon>
    </lineage>
</organism>
<dbReference type="GO" id="GO:0003677">
    <property type="term" value="F:DNA binding"/>
    <property type="evidence" value="ECO:0007669"/>
    <property type="project" value="UniProtKB-KW"/>
</dbReference>
<evidence type="ECO:0000259" key="2">
    <source>
        <dbReference type="SMART" id="SM00382"/>
    </source>
</evidence>
<dbReference type="InterPro" id="IPR027417">
    <property type="entry name" value="P-loop_NTPase"/>
</dbReference>
<dbReference type="PANTHER" id="PTHR43566:SF2">
    <property type="entry name" value="DUF4143 DOMAIN-CONTAINING PROTEIN"/>
    <property type="match status" value="1"/>
</dbReference>
<feature type="domain" description="AAA+ ATPase" evidence="2">
    <location>
        <begin position="16"/>
        <end position="131"/>
    </location>
</feature>
<proteinExistence type="predicted"/>
<dbReference type="InterPro" id="IPR003593">
    <property type="entry name" value="AAA+_ATPase"/>
</dbReference>
<protein>
    <submittedName>
        <fullName evidence="3">ATP-binding protein</fullName>
    </submittedName>
</protein>
<dbReference type="SMART" id="SM00382">
    <property type="entry name" value="AAA"/>
    <property type="match status" value="1"/>
</dbReference>
<gene>
    <name evidence="3" type="ORF">H3H32_18915</name>
</gene>
<accession>A0A7G5GML5</accession>
<dbReference type="InterPro" id="IPR041682">
    <property type="entry name" value="AAA_14"/>
</dbReference>
<keyword evidence="4" id="KW-1185">Reference proteome</keyword>
<evidence type="ECO:0000256" key="1">
    <source>
        <dbReference type="ARBA" id="ARBA00023125"/>
    </source>
</evidence>
<keyword evidence="1" id="KW-0238">DNA-binding</keyword>
<dbReference type="Gene3D" id="3.40.50.300">
    <property type="entry name" value="P-loop containing nucleotide triphosphate hydrolases"/>
    <property type="match status" value="1"/>
</dbReference>
<dbReference type="Pfam" id="PF13635">
    <property type="entry name" value="DUF4143"/>
    <property type="match status" value="1"/>
</dbReference>
<dbReference type="SUPFAM" id="SSF46785">
    <property type="entry name" value="Winged helix' DNA-binding domain"/>
    <property type="match status" value="1"/>
</dbReference>
<dbReference type="SUPFAM" id="SSF52540">
    <property type="entry name" value="P-loop containing nucleoside triphosphate hydrolases"/>
    <property type="match status" value="1"/>
</dbReference>
<reference evidence="3 4" key="1">
    <citation type="submission" date="2020-07" db="EMBL/GenBank/DDBJ databases">
        <title>Spirosoma foliorum sp. nov., isolated from the leaves on the Nejang mountain Korea, Republic of.</title>
        <authorList>
            <person name="Ho H."/>
            <person name="Lee Y.-J."/>
            <person name="Nurcahyanto D.-A."/>
            <person name="Kim S.-G."/>
        </authorList>
    </citation>
    <scope>NUCLEOTIDE SEQUENCE [LARGE SCALE GENOMIC DNA]</scope>
    <source>
        <strain evidence="3 4">PL0136</strain>
    </source>
</reference>
<keyword evidence="3" id="KW-0067">ATP-binding</keyword>
<name>A0A7G5GML5_9BACT</name>
<dbReference type="InterPro" id="IPR036390">
    <property type="entry name" value="WH_DNA-bd_sf"/>
</dbReference>
<dbReference type="CDD" id="cd00009">
    <property type="entry name" value="AAA"/>
    <property type="match status" value="1"/>
</dbReference>
<sequence length="390" mass="43873">MIDRAIITRVKENLTFFPIVSIIGPRQVGKTTLAKQLSGQLSKPTLYLDLELATDAQKLEDAQTYLQQNTSKCVILDEIQRMPHLFPLLRALVDQQREPARFVLLGSSSPDLIRESSESLAGRISYIELMPFSWPEVMFSGTMAMHWLKGGFPEAFLAPRLILTFRWLSSFVQTYIERDIRALGYELSGPILNKLLSMIAHINSSILNVSDLARSLGVSQPTVNRYLDLLEGSFVIHRLPPYFANVSKRLVKSPKLYLRDSGLLHQLAQVISYDVLLGHPVVGASWEGYVIEQTRRVVGTEWSFYYYRTAAGAEIDLLLIAPNGKKIAIEIKLSNAPTVSKGFYQSIADINPDYSFIVIPDGDSYPKADGLWVCNLTEFLIVRLPTIYSN</sequence>
<dbReference type="GO" id="GO:0005524">
    <property type="term" value="F:ATP binding"/>
    <property type="evidence" value="ECO:0007669"/>
    <property type="project" value="UniProtKB-KW"/>
</dbReference>
<dbReference type="Proteomes" id="UP000515369">
    <property type="component" value="Chromosome"/>
</dbReference>
<evidence type="ECO:0000313" key="4">
    <source>
        <dbReference type="Proteomes" id="UP000515369"/>
    </source>
</evidence>
<dbReference type="InterPro" id="IPR025420">
    <property type="entry name" value="DUF4143"/>
</dbReference>
<dbReference type="KEGG" id="sfol:H3H32_18915"/>
<dbReference type="AlphaFoldDB" id="A0A7G5GML5"/>
<dbReference type="Pfam" id="PF13173">
    <property type="entry name" value="AAA_14"/>
    <property type="match status" value="1"/>
</dbReference>
<dbReference type="PANTHER" id="PTHR43566">
    <property type="entry name" value="CONSERVED PROTEIN"/>
    <property type="match status" value="1"/>
</dbReference>
<keyword evidence="3" id="KW-0547">Nucleotide-binding</keyword>
<dbReference type="EMBL" id="CP059732">
    <property type="protein sequence ID" value="QMW00107.1"/>
    <property type="molecule type" value="Genomic_DNA"/>
</dbReference>
<evidence type="ECO:0000313" key="3">
    <source>
        <dbReference type="EMBL" id="QMW00107.1"/>
    </source>
</evidence>